<name>A0A1H8ZKN1_9EURY</name>
<dbReference type="PANTHER" id="PTHR15852">
    <property type="entry name" value="PLASTID TRANSCRIPTIONALLY ACTIVE PROTEIN"/>
    <property type="match status" value="1"/>
</dbReference>
<proteinExistence type="predicted"/>
<dbReference type="Gene3D" id="2.10.230.10">
    <property type="entry name" value="Heat shock protein DnaJ, cysteine-rich domain"/>
    <property type="match status" value="1"/>
</dbReference>
<organism evidence="1 2">
    <name type="scientific">Natrinema salaciae</name>
    <dbReference type="NCBI Taxonomy" id="1186196"/>
    <lineage>
        <taxon>Archaea</taxon>
        <taxon>Methanobacteriati</taxon>
        <taxon>Methanobacteriota</taxon>
        <taxon>Stenosarchaea group</taxon>
        <taxon>Halobacteria</taxon>
        <taxon>Halobacteriales</taxon>
        <taxon>Natrialbaceae</taxon>
        <taxon>Natrinema</taxon>
    </lineage>
</organism>
<evidence type="ECO:0000313" key="2">
    <source>
        <dbReference type="Proteomes" id="UP000199114"/>
    </source>
</evidence>
<accession>A0A1H8ZKN1</accession>
<evidence type="ECO:0008006" key="3">
    <source>
        <dbReference type="Google" id="ProtNLM"/>
    </source>
</evidence>
<dbReference type="RefSeq" id="WP_090611793.1">
    <property type="nucleotide sequence ID" value="NZ_FOFD01000001.1"/>
</dbReference>
<dbReference type="STRING" id="1186196.SAMN04489841_0199"/>
<reference evidence="2" key="1">
    <citation type="submission" date="2016-10" db="EMBL/GenBank/DDBJ databases">
        <authorList>
            <person name="Varghese N."/>
            <person name="Submissions S."/>
        </authorList>
    </citation>
    <scope>NUCLEOTIDE SEQUENCE [LARGE SCALE GENOMIC DNA]</scope>
    <source>
        <strain evidence="2">DSM 25055</strain>
    </source>
</reference>
<dbReference type="AlphaFoldDB" id="A0A1H8ZKN1"/>
<keyword evidence="2" id="KW-1185">Reference proteome</keyword>
<dbReference type="PANTHER" id="PTHR15852:SF54">
    <property type="entry name" value="PROTEIN SSUH2 HOMOLOG"/>
    <property type="match status" value="1"/>
</dbReference>
<sequence>MSSQLNGDLLLGQSRNELFETHSSPTEILARLEAERSEELPDNFLEEATPREPNDILVLRGTAAEGFNRRSWKEEDELRDEDFHREEFIDPPAGTVSTGEFEDCLGKEFRSILAHDYGTCSECDGTPEWDCERCEGDAVIECDSCGGAGSKSCPDCRGAGEFTCSECEGQQDVSCDTCDGDGELTIEDDCPNCTDGVIRVKETCSQCQGEGKLMRGDERVSCSRCSGGWFSSGGVVAVKNTCPECRGRGATRRRTTCHDCGGSQRQACGECSGTGSLPCETCAKVGHVACKSCDGSGERSCPDCPDGTVTCSVCEGDRETHSIAVRRTTIRPDTADVTVGQLPHGITNPDWVRSEPVYLEVETRAGTTAAREATEIDIDRVGDGTYVRSELRYVAIRELTYDYGEQNFRVRELNDEIHYTRYPEPEAPGLIDRVRNLF</sequence>
<evidence type="ECO:0000313" key="1">
    <source>
        <dbReference type="EMBL" id="SEP65012.1"/>
    </source>
</evidence>
<dbReference type="EMBL" id="FOFD01000001">
    <property type="protein sequence ID" value="SEP65012.1"/>
    <property type="molecule type" value="Genomic_DNA"/>
</dbReference>
<gene>
    <name evidence="1" type="ORF">SAMN04489841_0199</name>
</gene>
<protein>
    <recommendedName>
        <fullName evidence="3">CR-type domain-containing protein</fullName>
    </recommendedName>
</protein>
<dbReference type="Proteomes" id="UP000199114">
    <property type="component" value="Unassembled WGS sequence"/>
</dbReference>